<feature type="transmembrane region" description="Helical" evidence="1">
    <location>
        <begin position="32"/>
        <end position="52"/>
    </location>
</feature>
<protein>
    <submittedName>
        <fullName evidence="2">Uncharacterized protein</fullName>
    </submittedName>
</protein>
<keyword evidence="1" id="KW-1133">Transmembrane helix</keyword>
<proteinExistence type="predicted"/>
<accession>A0A844FWB0</accession>
<keyword evidence="1" id="KW-0812">Transmembrane</keyword>
<organism evidence="2 3">
    <name type="scientific">Sharpea porci</name>
    <dbReference type="NCBI Taxonomy" id="2652286"/>
    <lineage>
        <taxon>Bacteria</taxon>
        <taxon>Bacillati</taxon>
        <taxon>Bacillota</taxon>
        <taxon>Erysipelotrichia</taxon>
        <taxon>Erysipelotrichales</taxon>
        <taxon>Coprobacillaceae</taxon>
        <taxon>Sharpea</taxon>
    </lineage>
</organism>
<dbReference type="AlphaFoldDB" id="A0A844FWB0"/>
<name>A0A844FWB0_9FIRM</name>
<reference evidence="2 3" key="1">
    <citation type="submission" date="2019-08" db="EMBL/GenBank/DDBJ databases">
        <title>In-depth cultivation of the pig gut microbiome towards novel bacterial diversity and tailored functional studies.</title>
        <authorList>
            <person name="Wylensek D."/>
            <person name="Hitch T.C.A."/>
            <person name="Clavel T."/>
        </authorList>
    </citation>
    <scope>NUCLEOTIDE SEQUENCE [LARGE SCALE GENOMIC DNA]</scope>
    <source>
        <strain evidence="2 3">CA-Schmier-601-WT-3</strain>
    </source>
</reference>
<feature type="transmembrane region" description="Helical" evidence="1">
    <location>
        <begin position="59"/>
        <end position="77"/>
    </location>
</feature>
<evidence type="ECO:0000313" key="3">
    <source>
        <dbReference type="Proteomes" id="UP000442619"/>
    </source>
</evidence>
<dbReference type="EMBL" id="VUNM01000049">
    <property type="protein sequence ID" value="MST90257.1"/>
    <property type="molecule type" value="Genomic_DNA"/>
</dbReference>
<gene>
    <name evidence="2" type="ORF">FYJ79_11910</name>
</gene>
<sequence>MQFIVALVLAVLYSLASFVLFSWNDAHSYNSLLYGLPMGILLAETFALCVYLAHGHIYLLPLLIDMGGSIIFMPIFWKRVNNKLL</sequence>
<evidence type="ECO:0000313" key="2">
    <source>
        <dbReference type="EMBL" id="MST90257.1"/>
    </source>
</evidence>
<keyword evidence="3" id="KW-1185">Reference proteome</keyword>
<keyword evidence="1" id="KW-0472">Membrane</keyword>
<dbReference type="Proteomes" id="UP000442619">
    <property type="component" value="Unassembled WGS sequence"/>
</dbReference>
<evidence type="ECO:0000256" key="1">
    <source>
        <dbReference type="SAM" id="Phobius"/>
    </source>
</evidence>
<comment type="caution">
    <text evidence="2">The sequence shown here is derived from an EMBL/GenBank/DDBJ whole genome shotgun (WGS) entry which is preliminary data.</text>
</comment>